<accession>A0A9P1GYU2</accession>
<evidence type="ECO:0008006" key="4">
    <source>
        <dbReference type="Google" id="ProtNLM"/>
    </source>
</evidence>
<evidence type="ECO:0000256" key="1">
    <source>
        <dbReference type="SAM" id="MobiDB-lite"/>
    </source>
</evidence>
<organism evidence="2 3">
    <name type="scientific">Parascedosporium putredinis</name>
    <dbReference type="NCBI Taxonomy" id="1442378"/>
    <lineage>
        <taxon>Eukaryota</taxon>
        <taxon>Fungi</taxon>
        <taxon>Dikarya</taxon>
        <taxon>Ascomycota</taxon>
        <taxon>Pezizomycotina</taxon>
        <taxon>Sordariomycetes</taxon>
        <taxon>Hypocreomycetidae</taxon>
        <taxon>Microascales</taxon>
        <taxon>Microascaceae</taxon>
        <taxon>Parascedosporium</taxon>
    </lineage>
</organism>
<feature type="compositionally biased region" description="Basic and acidic residues" evidence="1">
    <location>
        <begin position="64"/>
        <end position="83"/>
    </location>
</feature>
<dbReference type="AlphaFoldDB" id="A0A9P1GYU2"/>
<proteinExistence type="predicted"/>
<dbReference type="EMBL" id="CALLCH030000006">
    <property type="protein sequence ID" value="CAI4212822.1"/>
    <property type="molecule type" value="Genomic_DNA"/>
</dbReference>
<comment type="caution">
    <text evidence="2">The sequence shown here is derived from an EMBL/GenBank/DDBJ whole genome shotgun (WGS) entry which is preliminary data.</text>
</comment>
<dbReference type="Proteomes" id="UP000838763">
    <property type="component" value="Unassembled WGS sequence"/>
</dbReference>
<evidence type="ECO:0000313" key="3">
    <source>
        <dbReference type="Proteomes" id="UP000838763"/>
    </source>
</evidence>
<feature type="compositionally biased region" description="Polar residues" evidence="1">
    <location>
        <begin position="1"/>
        <end position="11"/>
    </location>
</feature>
<reference evidence="2" key="1">
    <citation type="submission" date="2022-11" db="EMBL/GenBank/DDBJ databases">
        <authorList>
            <person name="Scott C."/>
            <person name="Bruce N."/>
        </authorList>
    </citation>
    <scope>NUCLEOTIDE SEQUENCE</scope>
</reference>
<sequence>MSKYSYQQTDDVASDDLPQGAPDGQVSDNSYARPGGRNEPIPVVKDEASIEDPINESNADSDQQLERDEGGYRQVQHHERQDQRGPASRR</sequence>
<protein>
    <recommendedName>
        <fullName evidence="4">Histone chaperone domain-containing protein</fullName>
    </recommendedName>
</protein>
<evidence type="ECO:0000313" key="2">
    <source>
        <dbReference type="EMBL" id="CAI4212822.1"/>
    </source>
</evidence>
<name>A0A9P1GYU2_9PEZI</name>
<feature type="region of interest" description="Disordered" evidence="1">
    <location>
        <begin position="1"/>
        <end position="90"/>
    </location>
</feature>
<dbReference type="OrthoDB" id="4357148at2759"/>
<keyword evidence="3" id="KW-1185">Reference proteome</keyword>
<gene>
    <name evidence="2" type="ORF">PPNO1_LOCUS2569</name>
</gene>